<reference evidence="2 4" key="1">
    <citation type="submission" date="2017-12" db="EMBL/GenBank/DDBJ databases">
        <authorList>
            <person name="Paulsen S."/>
            <person name="Gram L.K."/>
        </authorList>
    </citation>
    <scope>NUCLEOTIDE SEQUENCE [LARGE SCALE GENOMIC DNA]</scope>
    <source>
        <strain evidence="2 4">S2231</strain>
        <strain evidence="1">S2233</strain>
    </source>
</reference>
<evidence type="ECO:0000313" key="4">
    <source>
        <dbReference type="Proteomes" id="UP000307706"/>
    </source>
</evidence>
<protein>
    <submittedName>
        <fullName evidence="2">Uncharacterized protein</fullName>
    </submittedName>
</protein>
<reference evidence="2" key="3">
    <citation type="submission" date="2019-09" db="EMBL/GenBank/DDBJ databases">
        <title>Co-occurence of chitin degradation, pigmentation and bioactivity in marine Pseudoalteromonas.</title>
        <authorList>
            <person name="Sonnenschein E.C."/>
            <person name="Bech P.K."/>
        </authorList>
    </citation>
    <scope>NUCLEOTIDE SEQUENCE</scope>
    <source>
        <strain evidence="2">S2231</strain>
    </source>
</reference>
<dbReference type="Proteomes" id="UP000305730">
    <property type="component" value="Unassembled WGS sequence"/>
</dbReference>
<reference evidence="3 4" key="2">
    <citation type="submission" date="2019-06" db="EMBL/GenBank/DDBJ databases">
        <title>Co-occurence of chitin degradation, pigmentation and bioactivity in marine Pseudoalteromonas.</title>
        <authorList>
            <person name="Sonnenschein E.C."/>
            <person name="Bech P.K."/>
        </authorList>
    </citation>
    <scope>NUCLEOTIDE SEQUENCE [LARGE SCALE GENOMIC DNA]</scope>
    <source>
        <strain evidence="4">S2231</strain>
        <strain evidence="1 3">S2233</strain>
    </source>
</reference>
<dbReference type="Proteomes" id="UP000307706">
    <property type="component" value="Unassembled WGS sequence"/>
</dbReference>
<accession>A0A5S3XLX1</accession>
<evidence type="ECO:0000313" key="3">
    <source>
        <dbReference type="Proteomes" id="UP000305730"/>
    </source>
</evidence>
<comment type="caution">
    <text evidence="2">The sequence shown here is derived from an EMBL/GenBank/DDBJ whole genome shotgun (WGS) entry which is preliminary data.</text>
</comment>
<evidence type="ECO:0000313" key="2">
    <source>
        <dbReference type="EMBL" id="TMP56638.1"/>
    </source>
</evidence>
<evidence type="ECO:0000313" key="1">
    <source>
        <dbReference type="EMBL" id="TMP42753.1"/>
    </source>
</evidence>
<gene>
    <name evidence="2" type="ORF">CWB96_14970</name>
    <name evidence="1" type="ORF">CWB97_10880</name>
</gene>
<dbReference type="RefSeq" id="WP_138597031.1">
    <property type="nucleotide sequence ID" value="NZ_PNCK01000037.1"/>
</dbReference>
<keyword evidence="3" id="KW-1185">Reference proteome</keyword>
<dbReference type="EMBL" id="PNCK01000037">
    <property type="protein sequence ID" value="TMP42753.1"/>
    <property type="molecule type" value="Genomic_DNA"/>
</dbReference>
<dbReference type="AlphaFoldDB" id="A0A5S3XLX1"/>
<organism evidence="2 4">
    <name type="scientific">Pseudoalteromonas citrea</name>
    <dbReference type="NCBI Taxonomy" id="43655"/>
    <lineage>
        <taxon>Bacteria</taxon>
        <taxon>Pseudomonadati</taxon>
        <taxon>Pseudomonadota</taxon>
        <taxon>Gammaproteobacteria</taxon>
        <taxon>Alteromonadales</taxon>
        <taxon>Pseudoalteromonadaceae</taxon>
        <taxon>Pseudoalteromonas</taxon>
    </lineage>
</organism>
<dbReference type="EMBL" id="PNCL01000082">
    <property type="protein sequence ID" value="TMP56638.1"/>
    <property type="molecule type" value="Genomic_DNA"/>
</dbReference>
<proteinExistence type="predicted"/>
<sequence length="564" mass="63980">MYEFEASPKQLKRLFDHTHQALRLYYNKEKWPAIYPTLTQLAERFVLMYNHTPNALHAHLQFYVADHGYTTNLVVNQCIVICALCHANGYSSQFTEELVLACLSDHICSTNETNRLASAKPLTAQEQKLLKLRHQIAIKMLKSAKVPSGQLQRVLARLDKYTAAITGVKHIPLYDNTTVLVCLAKRISKAITPRPKVRTFNITQTIKSLYVNTHNQFAQSSLIALAQQFAHYPTGVMVSYKSNHAMVLAKADKSITLGILKDNKVAGMVKTSKQLTPFYKPIITTDKTLLYSIWFNDQVIELPQREHNNKDMILEAVGKLGQEQYIEFKAIEKTIAPFTQLEQALRHAARQYNRQGQKATTLRHCLTMVGLDTAGLLCQRVLLETLLAEQPHPFSADIWCKYTLISKIIFVLLSKSKPESFEALLGPFTAVIYFIVLNHDSQIMRLVTPPSDDFSQIPVSLACIFGFEQLDGPLLNEFVQDNFRFSKMHNAFTETELTEKQSLSVDAKLFSVIKLITVIILTGESQLTAWQSQVLDSILDEFNWQSRTQLLTAILEQSPLCTIE</sequence>
<dbReference type="OrthoDB" id="6297978at2"/>
<name>A0A5S3XLX1_9GAMM</name>